<feature type="region of interest" description="Disordered" evidence="1">
    <location>
        <begin position="84"/>
        <end position="105"/>
    </location>
</feature>
<sequence length="748" mass="84364">MAFPTISVRFFLFSPRYPMPIDHYFLSSFPFPILSLLSPHFSIDLPTGVWSMRSFYLNVFHFLFIHSLFFAFWAECPRKPQRQKVLNEEEEAEGTQPGTEPTNQYIQTTFIHRDSNDDDREFAQFTRLMLAHLRPHLLALAHVTVDNENIDCSVDDGHPRCGEYPMEKPFHFLVVEDSRSGAAVYSIERMRNWHAGGSRAHTMARIEAALLDALSRHSVHPLTLYASESAANELGFVREVGVTELEQFIRQNHAKRSSAASPSAGSSIFTRSPTELRLLNDRLLARRRVDFDNPSRNPRGLIAFSGSELVEMVDEKNVRAVFVLFWHEAIPLSVHSLELWSRASELWRQTQRNDQGTADAAAAVVLGSVACHEEDELCRAFAVAHPAIRQQQQLFAFRNGQRLAQQIGIGDEHFLVEWIRMILSDPLVRLANADEVHAARHGLLPGSESPRAAVTVGTFRSEQQEEFRKFARVAILLHGRYSLAYWLEEKSDAVKLSTFRRVKSGTNSSDFVEMPFTGSDFDVRPLLHHITHASLPDILDIGLGFTTDVPLSSPLSHSLLSLQNGTLPNFLFDWLNEMASELRLRHIKLSFSSRPLLLSIDLANSLPLDKLLEAFGANELPTLCLLNTEKKSFRCMTGEKNIESFTTDNAPAHFAQRLATEKSKAFEFLGNGVGPTRDFPPSSHPFALIQIEHIGALFGPQHIPLEPGLFSVKEQSHETHDFTTMDLSAVSGCPMMAHLNQQQLRDEL</sequence>
<organism evidence="3 4">
    <name type="scientific">Heterodera trifolii</name>
    <dbReference type="NCBI Taxonomy" id="157864"/>
    <lineage>
        <taxon>Eukaryota</taxon>
        <taxon>Metazoa</taxon>
        <taxon>Ecdysozoa</taxon>
        <taxon>Nematoda</taxon>
        <taxon>Chromadorea</taxon>
        <taxon>Rhabditida</taxon>
        <taxon>Tylenchina</taxon>
        <taxon>Tylenchomorpha</taxon>
        <taxon>Tylenchoidea</taxon>
        <taxon>Heteroderidae</taxon>
        <taxon>Heteroderinae</taxon>
        <taxon>Heterodera</taxon>
    </lineage>
</organism>
<name>A0ABD2J214_9BILA</name>
<feature type="compositionally biased region" description="Polar residues" evidence="1">
    <location>
        <begin position="96"/>
        <end position="105"/>
    </location>
</feature>
<accession>A0ABD2J214</accession>
<gene>
    <name evidence="3" type="ORF">niasHT_036779</name>
</gene>
<keyword evidence="2" id="KW-1133">Transmembrane helix</keyword>
<dbReference type="InterPro" id="IPR040090">
    <property type="entry name" value="TXNDC16"/>
</dbReference>
<dbReference type="PANTHER" id="PTHR22699">
    <property type="entry name" value="THIOREDOXIN DOMAIN-CONTAINING PROTEIN 16"/>
    <property type="match status" value="1"/>
</dbReference>
<feature type="transmembrane region" description="Helical" evidence="2">
    <location>
        <begin position="55"/>
        <end position="74"/>
    </location>
</feature>
<protein>
    <submittedName>
        <fullName evidence="3">Uncharacterized protein</fullName>
    </submittedName>
</protein>
<dbReference type="Proteomes" id="UP001620626">
    <property type="component" value="Unassembled WGS sequence"/>
</dbReference>
<comment type="caution">
    <text evidence="3">The sequence shown here is derived from an EMBL/GenBank/DDBJ whole genome shotgun (WGS) entry which is preliminary data.</text>
</comment>
<dbReference type="PANTHER" id="PTHR22699:SF1">
    <property type="entry name" value="THIOREDOXIN DOMAIN-CONTAINING PROTEIN 16"/>
    <property type="match status" value="1"/>
</dbReference>
<reference evidence="3 4" key="1">
    <citation type="submission" date="2024-10" db="EMBL/GenBank/DDBJ databases">
        <authorList>
            <person name="Kim D."/>
        </authorList>
    </citation>
    <scope>NUCLEOTIDE SEQUENCE [LARGE SCALE GENOMIC DNA]</scope>
    <source>
        <strain evidence="3">BH-2024</strain>
    </source>
</reference>
<proteinExistence type="predicted"/>
<keyword evidence="4" id="KW-1185">Reference proteome</keyword>
<dbReference type="EMBL" id="JBICBT010001093">
    <property type="protein sequence ID" value="KAL3083786.1"/>
    <property type="molecule type" value="Genomic_DNA"/>
</dbReference>
<feature type="transmembrane region" description="Helical" evidence="2">
    <location>
        <begin position="24"/>
        <end position="43"/>
    </location>
</feature>
<evidence type="ECO:0000256" key="2">
    <source>
        <dbReference type="SAM" id="Phobius"/>
    </source>
</evidence>
<evidence type="ECO:0000313" key="4">
    <source>
        <dbReference type="Proteomes" id="UP001620626"/>
    </source>
</evidence>
<evidence type="ECO:0000256" key="1">
    <source>
        <dbReference type="SAM" id="MobiDB-lite"/>
    </source>
</evidence>
<keyword evidence="2" id="KW-0812">Transmembrane</keyword>
<keyword evidence="2" id="KW-0472">Membrane</keyword>
<dbReference type="AlphaFoldDB" id="A0ABD2J214"/>
<evidence type="ECO:0000313" key="3">
    <source>
        <dbReference type="EMBL" id="KAL3083786.1"/>
    </source>
</evidence>